<accession>I7AF54</accession>
<feature type="compositionally biased region" description="Basic and acidic residues" evidence="1">
    <location>
        <begin position="18"/>
        <end position="29"/>
    </location>
</feature>
<proteinExistence type="predicted"/>
<feature type="domain" description="Cdc37 N-terminal" evidence="2">
    <location>
        <begin position="3"/>
        <end position="89"/>
    </location>
</feature>
<keyword evidence="4" id="KW-1185">Reference proteome</keyword>
<dbReference type="OrthoDB" id="440202at2759"/>
<dbReference type="EMBL" id="CP003524">
    <property type="protein sequence ID" value="AFN83310.1"/>
    <property type="molecule type" value="Genomic_DNA"/>
</dbReference>
<dbReference type="GO" id="GO:0019901">
    <property type="term" value="F:protein kinase binding"/>
    <property type="evidence" value="ECO:0007669"/>
    <property type="project" value="InterPro"/>
</dbReference>
<dbReference type="KEGG" id="ero:EROM_070590"/>
<name>I7AF54_ENCRO</name>
<dbReference type="Proteomes" id="UP000010094">
    <property type="component" value="Chromosome VII"/>
</dbReference>
<dbReference type="HOGENOM" id="CLU_113437_0_0_1"/>
<reference evidence="3 4" key="1">
    <citation type="journal article" date="2012" name="Proc. Natl. Acad. Sci. U.S.A.">
        <title>Gain and loss of multiple functionally related, horizontally transferred genes in the reduced genomes of two microsporidian parasites.</title>
        <authorList>
            <person name="Pombert J.-F."/>
            <person name="Selman M."/>
            <person name="Burki F."/>
            <person name="Bardell F.T."/>
            <person name="Farinelli L."/>
            <person name="Solter L.F."/>
            <person name="Whitman D.W."/>
            <person name="Weiss L.M."/>
            <person name="Corradi N."/>
            <person name="Keeling P.J."/>
        </authorList>
    </citation>
    <scope>NUCLEOTIDE SEQUENCE [LARGE SCALE GENOMIC DNA]</scope>
    <source>
        <strain evidence="3 4">SJ-2008</strain>
    </source>
</reference>
<evidence type="ECO:0000256" key="1">
    <source>
        <dbReference type="SAM" id="MobiDB-lite"/>
    </source>
</evidence>
<protein>
    <recommendedName>
        <fullName evidence="2">Cdc37 N-terminal domain-containing protein</fullName>
    </recommendedName>
</protein>
<evidence type="ECO:0000313" key="3">
    <source>
        <dbReference type="EMBL" id="AFN83310.1"/>
    </source>
</evidence>
<dbReference type="VEuPathDB" id="MicrosporidiaDB:EROM_070590"/>
<gene>
    <name evidence="3" type="ordered locus">EROM_070590</name>
</gene>
<feature type="region of interest" description="Disordered" evidence="1">
    <location>
        <begin position="1"/>
        <end position="34"/>
    </location>
</feature>
<dbReference type="InterPro" id="IPR013855">
    <property type="entry name" value="Cdc37_N_dom"/>
</dbReference>
<evidence type="ECO:0000259" key="2">
    <source>
        <dbReference type="Pfam" id="PF03234"/>
    </source>
</evidence>
<dbReference type="RefSeq" id="XP_009264807.1">
    <property type="nucleotide sequence ID" value="XM_009266532.1"/>
</dbReference>
<dbReference type="AlphaFoldDB" id="I7AF54"/>
<dbReference type="Pfam" id="PF03234">
    <property type="entry name" value="CDC37_N"/>
    <property type="match status" value="1"/>
</dbReference>
<evidence type="ECO:0000313" key="4">
    <source>
        <dbReference type="Proteomes" id="UP000010094"/>
    </source>
</evidence>
<sequence>MSSKYSGINLDSDEEEEIHPNIDEKSYKEWKRRQREQKRRELEQRLQEINSINDPGEEMIEEKNEIERILKPSYVCLDTESFRIPSEDSEKDYIQELEYLIVHNELDNFIELMNQSKINMEKFEVVVLHNLAEQIKEGNDAGGLILSKISLYAKYALSHGKDFLLKLRAQLTNKEKKKQFEEDCRKDFEETKRMFLEEFGEHVSAKQPSCPEQ</sequence>
<organism evidence="3 4">
    <name type="scientific">Encephalitozoon romaleae (strain SJ-2008)</name>
    <name type="common">Microsporidian parasite</name>
    <dbReference type="NCBI Taxonomy" id="1178016"/>
    <lineage>
        <taxon>Eukaryota</taxon>
        <taxon>Fungi</taxon>
        <taxon>Fungi incertae sedis</taxon>
        <taxon>Microsporidia</taxon>
        <taxon>Unikaryonidae</taxon>
        <taxon>Encephalitozoon</taxon>
    </lineage>
</organism>
<dbReference type="GeneID" id="20521618"/>